<dbReference type="AlphaFoldDB" id="A0A7S2TPD1"/>
<feature type="compositionally biased region" description="Basic residues" evidence="1">
    <location>
        <begin position="231"/>
        <end position="245"/>
    </location>
</feature>
<evidence type="ECO:0000256" key="1">
    <source>
        <dbReference type="SAM" id="MobiDB-lite"/>
    </source>
</evidence>
<name>A0A7S2TPD1_9EUKA</name>
<feature type="domain" description="Methyltransferase type 11" evidence="2">
    <location>
        <begin position="54"/>
        <end position="141"/>
    </location>
</feature>
<dbReference type="EMBL" id="HBHP01015209">
    <property type="protein sequence ID" value="CAD9763008.1"/>
    <property type="molecule type" value="Transcribed_RNA"/>
</dbReference>
<evidence type="ECO:0000259" key="2">
    <source>
        <dbReference type="Pfam" id="PF08241"/>
    </source>
</evidence>
<dbReference type="PANTHER" id="PTHR12734:SF0">
    <property type="entry name" value="18S RRNA (GUANINE-N(7))-METHYLTRANSFERASE-RELATED"/>
    <property type="match status" value="1"/>
</dbReference>
<dbReference type="SUPFAM" id="SSF53335">
    <property type="entry name" value="S-adenosyl-L-methionine-dependent methyltransferases"/>
    <property type="match status" value="1"/>
</dbReference>
<dbReference type="CDD" id="cd02440">
    <property type="entry name" value="AdoMet_MTases"/>
    <property type="match status" value="1"/>
</dbReference>
<sequence length="281" mass="31195">MSRPEHTAAANEFYNRRESKKYTESGRVVSIQRTMAARAIELLNLPKGKPLLLLDIGCGSAISSAQLGRSGHVWVGFDISRSMLELARGSRLKSGDVAEADIGQGMPLRAGVFDGAISISAVQWLCVKQTPDQDPARRLKLFFKTLRKCLAFDARAVLQVYPENTDQMDMLATAARNAGFEGGIVVDYPRSMKAKKFYLCLWKFDRMPSRTQAMTSTSDSLLPPTVQFSSGRKKKKGRRKSKIRGRGGELVGRHESKPSSSMKTGGTKGRPNKKRRRKRTL</sequence>
<dbReference type="InterPro" id="IPR029063">
    <property type="entry name" value="SAM-dependent_MTases_sf"/>
</dbReference>
<reference evidence="3" key="1">
    <citation type="submission" date="2021-01" db="EMBL/GenBank/DDBJ databases">
        <authorList>
            <person name="Corre E."/>
            <person name="Pelletier E."/>
            <person name="Niang G."/>
            <person name="Scheremetjew M."/>
            <person name="Finn R."/>
            <person name="Kale V."/>
            <person name="Holt S."/>
            <person name="Cochrane G."/>
            <person name="Meng A."/>
            <person name="Brown T."/>
            <person name="Cohen L."/>
        </authorList>
    </citation>
    <scope>NUCLEOTIDE SEQUENCE</scope>
    <source>
        <strain evidence="3">CCMP622</strain>
    </source>
</reference>
<organism evidence="3">
    <name type="scientific">Lotharella oceanica</name>
    <dbReference type="NCBI Taxonomy" id="641309"/>
    <lineage>
        <taxon>Eukaryota</taxon>
        <taxon>Sar</taxon>
        <taxon>Rhizaria</taxon>
        <taxon>Cercozoa</taxon>
        <taxon>Chlorarachniophyceae</taxon>
        <taxon>Lotharella</taxon>
    </lineage>
</organism>
<dbReference type="Pfam" id="PF08241">
    <property type="entry name" value="Methyltransf_11"/>
    <property type="match status" value="1"/>
</dbReference>
<accession>A0A7S2TPD1</accession>
<evidence type="ECO:0000313" key="3">
    <source>
        <dbReference type="EMBL" id="CAD9763008.1"/>
    </source>
</evidence>
<dbReference type="GO" id="GO:0005730">
    <property type="term" value="C:nucleolus"/>
    <property type="evidence" value="ECO:0007669"/>
    <property type="project" value="TreeGrafter"/>
</dbReference>
<feature type="region of interest" description="Disordered" evidence="1">
    <location>
        <begin position="213"/>
        <end position="281"/>
    </location>
</feature>
<proteinExistence type="predicted"/>
<feature type="compositionally biased region" description="Basic residues" evidence="1">
    <location>
        <begin position="270"/>
        <end position="281"/>
    </location>
</feature>
<dbReference type="Gene3D" id="3.40.50.150">
    <property type="entry name" value="Vaccinia Virus protein VP39"/>
    <property type="match status" value="1"/>
</dbReference>
<dbReference type="InterPro" id="IPR013216">
    <property type="entry name" value="Methyltransf_11"/>
</dbReference>
<dbReference type="PANTHER" id="PTHR12734">
    <property type="entry name" value="METHYLTRANSFERASE-RELATED"/>
    <property type="match status" value="1"/>
</dbReference>
<dbReference type="InterPro" id="IPR039769">
    <property type="entry name" value="Bud23-like"/>
</dbReference>
<dbReference type="GO" id="GO:0070476">
    <property type="term" value="P:rRNA (guanine-N7)-methylation"/>
    <property type="evidence" value="ECO:0007669"/>
    <property type="project" value="InterPro"/>
</dbReference>
<protein>
    <recommendedName>
        <fullName evidence="2">Methyltransferase type 11 domain-containing protein</fullName>
    </recommendedName>
</protein>
<dbReference type="GO" id="GO:0016435">
    <property type="term" value="F:rRNA (guanine) methyltransferase activity"/>
    <property type="evidence" value="ECO:0007669"/>
    <property type="project" value="InterPro"/>
</dbReference>
<gene>
    <name evidence="3" type="ORF">LSP00402_LOCUS9442</name>
</gene>